<dbReference type="InterPro" id="IPR049316">
    <property type="entry name" value="GDC-P_C"/>
</dbReference>
<dbReference type="Proteomes" id="UP000587070">
    <property type="component" value="Unassembled WGS sequence"/>
</dbReference>
<evidence type="ECO:0000256" key="4">
    <source>
        <dbReference type="ARBA" id="ARBA00011690"/>
    </source>
</evidence>
<evidence type="ECO:0000256" key="1">
    <source>
        <dbReference type="ARBA" id="ARBA00001933"/>
    </source>
</evidence>
<evidence type="ECO:0000256" key="7">
    <source>
        <dbReference type="ARBA" id="ARBA00049026"/>
    </source>
</evidence>
<dbReference type="CDD" id="cd00613">
    <property type="entry name" value="GDC-P"/>
    <property type="match status" value="1"/>
</dbReference>
<comment type="caution">
    <text evidence="12">The sequence shown here is derived from an EMBL/GenBank/DDBJ whole genome shotgun (WGS) entry which is preliminary data.</text>
</comment>
<sequence length="975" mass="103911">MTASAASSSAASSASPAISLDALLQRDEFVARHIAPASNDIAEMLAAIGADSLDTLIAQTVPAAIHLPQPLAQSLPAARPEHEALAALKALAGRNRMNKSLIGMGYADTLLPKVILRNVLENPGWYTAYTPYQAEVAQGRLEALLNYQQMVIDLTGLELANASLLDEATAAAEAMTMARRVSKSRSNVFFVDAACFPQTIDVIRTRAAYFGYELVFGAPEEAALQETFGALFQYPNDAGEISDLSGPIAAAQSRGAVVAVASDLMALTLLKSPGEMGADIALGSAQRFGVPLGFGGPHAAFFATRDAHKRAVAGRIIGVSVDARGKRALRMALQTREQHIRREKANSNICTSQVLLANIAGMYAVYHGPAGLRAIATRIHRLAAILAEGLRLAGVTVPNRQFFDTIRVELGARALSVHQAAAAAGYNLREAENGVLGIAINEKTTPDDVATLIKLITGVAADIAALDDKLRQNDPSLPATLLRRDAILTHPVFNAHHSEHEILRYLKRLQNRDLALDHSMIALGSCTMKLNATSEMIPITWPEFTDIHPFAPLDQAQGYLEMIGQLEDWLAKITGFDAVSMQPNSGAQGEYAGLVAIQRYHASRGDTQRDVCLIPKSAHGTNPASAQMCGMQVVVVDCDDSGNVDVADLRAKAAANAERLSCLMLTYPSTHGVFEEAVCDICAIVHAHGGQVYMDGANLNAQVGLTSPGFIGADVSHMNLHKTFCIPHGGGGPGMGPIGVRAHLAPFLSSHVVQPVPGRNAGQGAVSAAPWGSASILPISWMYIAMMGGDGLARASATAILNANYIASQLSAHYPVLYTGSQGRVAHECILDLRPLKAATGISETDVAKRLMDYGFHAPTVSFPVAGTLMIEPTESEPKEELDRFIAAMISIRQEIAKVEAGGWPADNNPLKRAPHTQADLADELWERPYSRAEAVFPLAWVAANKFWPSVNRIDDVYGDRNLFCSCPPPEDSAS</sequence>
<dbReference type="InterPro" id="IPR003437">
    <property type="entry name" value="GcvP"/>
</dbReference>
<dbReference type="PANTHER" id="PTHR11773:SF13">
    <property type="entry name" value="GLYCINE DEHYDROGENASE (DECARBOXYLATING)"/>
    <property type="match status" value="1"/>
</dbReference>
<proteinExistence type="inferred from homology"/>
<evidence type="ECO:0000256" key="8">
    <source>
        <dbReference type="HAMAP-Rule" id="MF_00711"/>
    </source>
</evidence>
<dbReference type="RefSeq" id="WP_153116925.1">
    <property type="nucleotide sequence ID" value="NZ_JACIGE010000008.1"/>
</dbReference>
<dbReference type="GO" id="GO:0005960">
    <property type="term" value="C:glycine cleavage complex"/>
    <property type="evidence" value="ECO:0007669"/>
    <property type="project" value="TreeGrafter"/>
</dbReference>
<dbReference type="FunFam" id="3.90.1150.10:FF:000007">
    <property type="entry name" value="Glycine dehydrogenase (decarboxylating), mitochondrial"/>
    <property type="match status" value="1"/>
</dbReference>
<keyword evidence="6 8" id="KW-0560">Oxidoreductase</keyword>
<evidence type="ECO:0000256" key="3">
    <source>
        <dbReference type="ARBA" id="ARBA00010756"/>
    </source>
</evidence>
<dbReference type="InterPro" id="IPR020581">
    <property type="entry name" value="GDC_P"/>
</dbReference>
<dbReference type="NCBIfam" id="NF003346">
    <property type="entry name" value="PRK04366.1"/>
    <property type="match status" value="1"/>
</dbReference>
<dbReference type="FunFam" id="3.40.640.10:FF:000007">
    <property type="entry name" value="glycine dehydrogenase (Decarboxylating), mitochondrial"/>
    <property type="match status" value="1"/>
</dbReference>
<dbReference type="FunFam" id="3.40.640.10:FF:000005">
    <property type="entry name" value="Glycine dehydrogenase (decarboxylating), mitochondrial"/>
    <property type="match status" value="1"/>
</dbReference>
<feature type="domain" description="Glycine cleavage system P-protein N-terminal" evidence="10">
    <location>
        <begin position="32"/>
        <end position="455"/>
    </location>
</feature>
<dbReference type="GO" id="GO:0030170">
    <property type="term" value="F:pyridoxal phosphate binding"/>
    <property type="evidence" value="ECO:0007669"/>
    <property type="project" value="TreeGrafter"/>
</dbReference>
<dbReference type="NCBIfam" id="TIGR00461">
    <property type="entry name" value="gcvP"/>
    <property type="match status" value="1"/>
</dbReference>
<dbReference type="EMBL" id="JACIGE010000008">
    <property type="protein sequence ID" value="MBB4247934.1"/>
    <property type="molecule type" value="Genomic_DNA"/>
</dbReference>
<dbReference type="SUPFAM" id="SSF53383">
    <property type="entry name" value="PLP-dependent transferases"/>
    <property type="match status" value="2"/>
</dbReference>
<dbReference type="GO" id="GO:0019464">
    <property type="term" value="P:glycine decarboxylation via glycine cleavage system"/>
    <property type="evidence" value="ECO:0007669"/>
    <property type="project" value="UniProtKB-UniRule"/>
</dbReference>
<dbReference type="AlphaFoldDB" id="A0A840G124"/>
<accession>A0A840G124</accession>
<dbReference type="GO" id="GO:0016594">
    <property type="term" value="F:glycine binding"/>
    <property type="evidence" value="ECO:0007669"/>
    <property type="project" value="TreeGrafter"/>
</dbReference>
<comment type="similarity">
    <text evidence="3 8">Belongs to the GcvP family.</text>
</comment>
<dbReference type="Pfam" id="PF21478">
    <property type="entry name" value="GcvP2_C"/>
    <property type="match status" value="1"/>
</dbReference>
<dbReference type="InterPro" id="IPR015421">
    <property type="entry name" value="PyrdxlP-dep_Trfase_major"/>
</dbReference>
<dbReference type="PANTHER" id="PTHR11773">
    <property type="entry name" value="GLYCINE DEHYDROGENASE, DECARBOXYLATING"/>
    <property type="match status" value="1"/>
</dbReference>
<organism evidence="12 13">
    <name type="scientific">Rhodocyclus tenuis</name>
    <name type="common">Rhodospirillum tenue</name>
    <dbReference type="NCBI Taxonomy" id="1066"/>
    <lineage>
        <taxon>Bacteria</taxon>
        <taxon>Pseudomonadati</taxon>
        <taxon>Pseudomonadota</taxon>
        <taxon>Betaproteobacteria</taxon>
        <taxon>Rhodocyclales</taxon>
        <taxon>Rhodocyclaceae</taxon>
        <taxon>Rhodocyclus</taxon>
    </lineage>
</organism>
<evidence type="ECO:0000259" key="10">
    <source>
        <dbReference type="Pfam" id="PF02347"/>
    </source>
</evidence>
<keyword evidence="5 8" id="KW-0663">Pyridoxal phosphate</keyword>
<dbReference type="HAMAP" id="MF_00711">
    <property type="entry name" value="GcvP"/>
    <property type="match status" value="1"/>
</dbReference>
<dbReference type="InterPro" id="IPR049315">
    <property type="entry name" value="GDC-P_N"/>
</dbReference>
<comment type="function">
    <text evidence="2 8">The glycine cleavage system catalyzes the degradation of glycine. The P protein binds the alpha-amino group of glycine through its pyridoxal phosphate cofactor; CO(2) is released and the remaining methylamine moiety is then transferred to the lipoamide cofactor of the H protein.</text>
</comment>
<dbReference type="InterPro" id="IPR015422">
    <property type="entry name" value="PyrdxlP-dep_Trfase_small"/>
</dbReference>
<keyword evidence="13" id="KW-1185">Reference proteome</keyword>
<evidence type="ECO:0000313" key="12">
    <source>
        <dbReference type="EMBL" id="MBB4247934.1"/>
    </source>
</evidence>
<gene>
    <name evidence="8" type="primary">gcvP</name>
    <name evidence="12" type="ORF">GGD90_002320</name>
</gene>
<evidence type="ECO:0000313" key="13">
    <source>
        <dbReference type="Proteomes" id="UP000587070"/>
    </source>
</evidence>
<dbReference type="Pfam" id="PF02347">
    <property type="entry name" value="GDC-P"/>
    <property type="match status" value="2"/>
</dbReference>
<feature type="domain" description="Glycine cleavage system P-protein N-terminal" evidence="10">
    <location>
        <begin position="493"/>
        <end position="762"/>
    </location>
</feature>
<protein>
    <recommendedName>
        <fullName evidence="8">Glycine dehydrogenase (decarboxylating)</fullName>
        <ecNumber evidence="8">1.4.4.2</ecNumber>
    </recommendedName>
    <alternativeName>
        <fullName evidence="8">Glycine cleavage system P-protein</fullName>
    </alternativeName>
    <alternativeName>
        <fullName evidence="8">Glycine decarboxylase</fullName>
    </alternativeName>
    <alternativeName>
        <fullName evidence="8">Glycine dehydrogenase (aminomethyl-transferring)</fullName>
    </alternativeName>
</protein>
<dbReference type="Gene3D" id="3.40.640.10">
    <property type="entry name" value="Type I PLP-dependent aspartate aminotransferase-like (Major domain)"/>
    <property type="match status" value="2"/>
</dbReference>
<dbReference type="Gene3D" id="3.90.1150.10">
    <property type="entry name" value="Aspartate Aminotransferase, domain 1"/>
    <property type="match status" value="2"/>
</dbReference>
<comment type="subunit">
    <text evidence="4 8">The glycine cleavage system is composed of four proteins: P, T, L and H.</text>
</comment>
<feature type="domain" description="Glycine dehydrogenase C-terminal" evidence="11">
    <location>
        <begin position="795"/>
        <end position="916"/>
    </location>
</feature>
<dbReference type="InterPro" id="IPR015424">
    <property type="entry name" value="PyrdxlP-dep_Trfase"/>
</dbReference>
<evidence type="ECO:0000256" key="9">
    <source>
        <dbReference type="PIRSR" id="PIRSR603437-50"/>
    </source>
</evidence>
<comment type="cofactor">
    <cofactor evidence="1 8 9">
        <name>pyridoxal 5'-phosphate</name>
        <dbReference type="ChEBI" id="CHEBI:597326"/>
    </cofactor>
</comment>
<feature type="modified residue" description="N6-(pyridoxal phosphate)lysine" evidence="8 9">
    <location>
        <position position="722"/>
    </location>
</feature>
<comment type="catalytic activity">
    <reaction evidence="7 8">
        <text>N(6)-[(R)-lipoyl]-L-lysyl-[glycine-cleavage complex H protein] + glycine + H(+) = N(6)-[(R)-S(8)-aminomethyldihydrolipoyl]-L-lysyl-[glycine-cleavage complex H protein] + CO2</text>
        <dbReference type="Rhea" id="RHEA:24304"/>
        <dbReference type="Rhea" id="RHEA-COMP:10494"/>
        <dbReference type="Rhea" id="RHEA-COMP:10495"/>
        <dbReference type="ChEBI" id="CHEBI:15378"/>
        <dbReference type="ChEBI" id="CHEBI:16526"/>
        <dbReference type="ChEBI" id="CHEBI:57305"/>
        <dbReference type="ChEBI" id="CHEBI:83099"/>
        <dbReference type="ChEBI" id="CHEBI:83143"/>
        <dbReference type="EC" id="1.4.4.2"/>
    </reaction>
</comment>
<evidence type="ECO:0000256" key="6">
    <source>
        <dbReference type="ARBA" id="ARBA00023002"/>
    </source>
</evidence>
<dbReference type="OrthoDB" id="9801272at2"/>
<evidence type="ECO:0000256" key="2">
    <source>
        <dbReference type="ARBA" id="ARBA00003788"/>
    </source>
</evidence>
<dbReference type="GO" id="GO:0004375">
    <property type="term" value="F:glycine dehydrogenase (decarboxylating) activity"/>
    <property type="evidence" value="ECO:0007669"/>
    <property type="project" value="UniProtKB-EC"/>
</dbReference>
<evidence type="ECO:0000256" key="5">
    <source>
        <dbReference type="ARBA" id="ARBA00022898"/>
    </source>
</evidence>
<dbReference type="EC" id="1.4.4.2" evidence="8"/>
<reference evidence="12 13" key="1">
    <citation type="submission" date="2020-08" db="EMBL/GenBank/DDBJ databases">
        <title>Genome sequencing of Purple Non-Sulfur Bacteria from various extreme environments.</title>
        <authorList>
            <person name="Mayer M."/>
        </authorList>
    </citation>
    <scope>NUCLEOTIDE SEQUENCE [LARGE SCALE GENOMIC DNA]</scope>
    <source>
        <strain evidence="12 13">2761</strain>
    </source>
</reference>
<dbReference type="GO" id="GO:0005829">
    <property type="term" value="C:cytosol"/>
    <property type="evidence" value="ECO:0007669"/>
    <property type="project" value="TreeGrafter"/>
</dbReference>
<name>A0A840G124_RHOTE</name>
<evidence type="ECO:0000259" key="11">
    <source>
        <dbReference type="Pfam" id="PF21478"/>
    </source>
</evidence>